<evidence type="ECO:0000256" key="1">
    <source>
        <dbReference type="SAM" id="Coils"/>
    </source>
</evidence>
<sequence length="934" mass="106251">MRRFFPFRSFTSNAGEPAPAHDKKSENKLDEGGTNGASHSPDTRALRSRRRHGKLRSEESPNPQLGRCLSFTSSAIDHSLDERAMRFSGDIPWFSSSNVPRHVADVECYTWSPERHPNIEECMIKVPKAHGVQETDSPRSRCYSCSSTGHSPLGSPIALKCRPARLANLLDKNEVLDLYIDGEQEAHEKHKQKFPIRTAAPHLGCGRPPRPQSTAPSSPKSCKEIYENYSNIDKILQDLEDGALPLTCHHQLAQEGAMGTLKARSVCDSDGNDTSLFEGSSDNFSHSEECKSHSVTTVEDIYEDSRDLQPQCFYGYSVNPLFGATSRCSDADTCHRDGSCGFHNKNLEEDTDDKLLRRTKELDACFMVPSEEMSELNMLRDKRLNSTDIMQLVLSLIEDRKQLALELSSQVKARLTERFAAKEQYKQSKVELDSRTRSLENEKTDVQTTLERELDRRSNDWSARLARFQAEEQRLRDRVMELAEQNVSFQREVTLFESKRVEASNKITSLELQNKQLNDEMEKVKGEHTSLYRSSVELHDSFTKAAEERDQIQECLKSKEDNSRALHKVIARLQGASNEQEKTINGLRQGFSAELENRSVGSSESITRMQIELLRLTGVEQKLRKEIQSCNLEVESLQQENIGILNRLQSSGNGLSLSSHRLDLELHARVDNLQMQGLSLLEDTSCLCGKLLGVMKSKSETIGSVDALADIEYTLKYQNLRQGMDNLALSLRKVKSVLVEKHNKEDNTVGVPVGHDTLYRLKEEALLNRVLKEKLLSRELDIEQLQSDVASFVRIQDVMQNEIRRSQDEVCRIAHKFKHFELQVLKKDESINQMQQDFQESAKELTTLRCNLKSVSDERDSLWQETKHLRKTVSTLQNDVASLKQKIKSLDEDIQLKEGEILLHEGEISILRDSIDRPFDIICSPRSMKQLDME</sequence>
<reference evidence="5" key="1">
    <citation type="journal article" date="2012" name="Nature">
        <title>A physical, genetic and functional sequence assembly of the barley genome.</title>
        <authorList>
            <consortium name="The International Barley Genome Sequencing Consortium"/>
            <person name="Mayer K.F."/>
            <person name="Waugh R."/>
            <person name="Brown J.W."/>
            <person name="Schulman A."/>
            <person name="Langridge P."/>
            <person name="Platzer M."/>
            <person name="Fincher G.B."/>
            <person name="Muehlbauer G.J."/>
            <person name="Sato K."/>
            <person name="Close T.J."/>
            <person name="Wise R.P."/>
            <person name="Stein N."/>
        </authorList>
    </citation>
    <scope>NUCLEOTIDE SEQUENCE [LARGE SCALE GENOMIC DNA]</scope>
    <source>
        <strain evidence="5">cv. Morex</strain>
    </source>
</reference>
<dbReference type="Proteomes" id="UP000011116">
    <property type="component" value="Chromosome 4H"/>
</dbReference>
<accession>A0A8I6X227</accession>
<keyword evidence="5" id="KW-1185">Reference proteome</keyword>
<evidence type="ECO:0000313" key="4">
    <source>
        <dbReference type="EnsemblPlants" id="HORVU.MOREX.r3.4HG0380300.1"/>
    </source>
</evidence>
<dbReference type="EnsemblPlants" id="HORVU.MOREX.r3.4HG0380300.1">
    <property type="protein sequence ID" value="HORVU.MOREX.r3.4HG0380300.1"/>
    <property type="gene ID" value="HORVU.MOREX.r3.4HG0380300"/>
</dbReference>
<proteinExistence type="predicted"/>
<protein>
    <recommendedName>
        <fullName evidence="3">DUF7653 domain-containing protein</fullName>
    </recommendedName>
</protein>
<reference evidence="4" key="2">
    <citation type="submission" date="2020-10" db="EMBL/GenBank/DDBJ databases">
        <authorList>
            <person name="Scholz U."/>
            <person name="Mascher M."/>
            <person name="Fiebig A."/>
        </authorList>
    </citation>
    <scope>NUCLEOTIDE SEQUENCE [LARGE SCALE GENOMIC DNA]</scope>
    <source>
        <strain evidence="4">cv. Morex</strain>
    </source>
</reference>
<feature type="coiled-coil region" evidence="1">
    <location>
        <begin position="422"/>
        <end position="527"/>
    </location>
</feature>
<keyword evidence="1" id="KW-0175">Coiled coil</keyword>
<feature type="domain" description="DUF7653" evidence="3">
    <location>
        <begin position="621"/>
        <end position="742"/>
    </location>
</feature>
<evidence type="ECO:0000313" key="5">
    <source>
        <dbReference type="Proteomes" id="UP000011116"/>
    </source>
</evidence>
<evidence type="ECO:0000259" key="3">
    <source>
        <dbReference type="Pfam" id="PF24670"/>
    </source>
</evidence>
<dbReference type="PANTHER" id="PTHR47491">
    <property type="entry name" value="CAP-GLY DOMAIN LINKER"/>
    <property type="match status" value="1"/>
</dbReference>
<dbReference type="PANTHER" id="PTHR47491:SF5">
    <property type="entry name" value="CAP-GLY DOMAIN LINKER"/>
    <property type="match status" value="1"/>
</dbReference>
<dbReference type="InterPro" id="IPR056070">
    <property type="entry name" value="DUF7653"/>
</dbReference>
<dbReference type="Gramene" id="HORVU.MOREX.r3.4HG0380300.1">
    <property type="protein sequence ID" value="HORVU.MOREX.r3.4HG0380300.1"/>
    <property type="gene ID" value="HORVU.MOREX.r3.4HG0380300"/>
</dbReference>
<evidence type="ECO:0000256" key="2">
    <source>
        <dbReference type="SAM" id="MobiDB-lite"/>
    </source>
</evidence>
<organism evidence="4 5">
    <name type="scientific">Hordeum vulgare subsp. vulgare</name>
    <name type="common">Domesticated barley</name>
    <dbReference type="NCBI Taxonomy" id="112509"/>
    <lineage>
        <taxon>Eukaryota</taxon>
        <taxon>Viridiplantae</taxon>
        <taxon>Streptophyta</taxon>
        <taxon>Embryophyta</taxon>
        <taxon>Tracheophyta</taxon>
        <taxon>Spermatophyta</taxon>
        <taxon>Magnoliopsida</taxon>
        <taxon>Liliopsida</taxon>
        <taxon>Poales</taxon>
        <taxon>Poaceae</taxon>
        <taxon>BOP clade</taxon>
        <taxon>Pooideae</taxon>
        <taxon>Triticodae</taxon>
        <taxon>Triticeae</taxon>
        <taxon>Hordeinae</taxon>
        <taxon>Hordeum</taxon>
    </lineage>
</organism>
<feature type="compositionally biased region" description="Basic and acidic residues" evidence="2">
    <location>
        <begin position="19"/>
        <end position="31"/>
    </location>
</feature>
<dbReference type="SMR" id="A0A8I6X227"/>
<feature type="region of interest" description="Disordered" evidence="2">
    <location>
        <begin position="199"/>
        <end position="221"/>
    </location>
</feature>
<reference evidence="4" key="3">
    <citation type="submission" date="2022-01" db="UniProtKB">
        <authorList>
            <consortium name="EnsemblPlants"/>
        </authorList>
    </citation>
    <scope>IDENTIFICATION</scope>
    <source>
        <strain evidence="4">subsp. vulgare</strain>
    </source>
</reference>
<dbReference type="AlphaFoldDB" id="A0A8I6X227"/>
<name>A0A8I6X227_HORVV</name>
<feature type="coiled-coil region" evidence="1">
    <location>
        <begin position="831"/>
        <end position="900"/>
    </location>
</feature>
<feature type="region of interest" description="Disordered" evidence="2">
    <location>
        <begin position="1"/>
        <end position="68"/>
    </location>
</feature>
<dbReference type="Pfam" id="PF24670">
    <property type="entry name" value="DUF7653"/>
    <property type="match status" value="1"/>
</dbReference>